<comment type="similarity">
    <text evidence="1">Belongs to the DegT/DnrJ/EryC1 family.</text>
</comment>
<dbReference type="Gene3D" id="3.90.1150.10">
    <property type="entry name" value="Aspartate Aminotransferase, domain 1"/>
    <property type="match status" value="1"/>
</dbReference>
<evidence type="ECO:0000313" key="2">
    <source>
        <dbReference type="EMBL" id="QNH53451.1"/>
    </source>
</evidence>
<dbReference type="GO" id="GO:0008483">
    <property type="term" value="F:transaminase activity"/>
    <property type="evidence" value="ECO:0007669"/>
    <property type="project" value="UniProtKB-KW"/>
</dbReference>
<dbReference type="Pfam" id="PF01041">
    <property type="entry name" value="DegT_DnrJ_EryC1"/>
    <property type="match status" value="1"/>
</dbReference>
<organism evidence="2 3">
    <name type="scientific">Selenomonas timonae</name>
    <dbReference type="NCBI Taxonomy" id="2754044"/>
    <lineage>
        <taxon>Bacteria</taxon>
        <taxon>Bacillati</taxon>
        <taxon>Bacillota</taxon>
        <taxon>Negativicutes</taxon>
        <taxon>Selenomonadales</taxon>
        <taxon>Selenomonadaceae</taxon>
        <taxon>Selenomonas</taxon>
    </lineage>
</organism>
<keyword evidence="2" id="KW-0032">Aminotransferase</keyword>
<dbReference type="SUPFAM" id="SSF53383">
    <property type="entry name" value="PLP-dependent transferases"/>
    <property type="match status" value="1"/>
</dbReference>
<dbReference type="CDD" id="cd00616">
    <property type="entry name" value="AHBA_syn"/>
    <property type="match status" value="1"/>
</dbReference>
<dbReference type="PANTHER" id="PTHR30244:SF34">
    <property type="entry name" value="DTDP-4-AMINO-4,6-DIDEOXYGALACTOSE TRANSAMINASE"/>
    <property type="match status" value="1"/>
</dbReference>
<dbReference type="AlphaFoldDB" id="A0A7G7VH58"/>
<keyword evidence="2" id="KW-0808">Transferase</keyword>
<dbReference type="InterPro" id="IPR015424">
    <property type="entry name" value="PyrdxlP-dep_Trfase"/>
</dbReference>
<dbReference type="InterPro" id="IPR015421">
    <property type="entry name" value="PyrdxlP-dep_Trfase_major"/>
</dbReference>
<keyword evidence="3" id="KW-1185">Reference proteome</keyword>
<evidence type="ECO:0000313" key="3">
    <source>
        <dbReference type="Proteomes" id="UP000515480"/>
    </source>
</evidence>
<reference evidence="2 3" key="1">
    <citation type="submission" date="2020-07" db="EMBL/GenBank/DDBJ databases">
        <title>Complete genome and description of Selenomonas timonensis sp. nov., a new bacterium isolated from a gingivitis subject.</title>
        <authorList>
            <person name="Antezack A."/>
        </authorList>
    </citation>
    <scope>NUCLEOTIDE SEQUENCE [LARGE SCALE GENOMIC DNA]</scope>
    <source>
        <strain evidence="2 3">Marseille-Q3039</strain>
    </source>
</reference>
<accession>A0A7G7VH58</accession>
<dbReference type="Proteomes" id="UP000515480">
    <property type="component" value="Chromosome"/>
</dbReference>
<dbReference type="InterPro" id="IPR000653">
    <property type="entry name" value="DegT/StrS_aminotransferase"/>
</dbReference>
<dbReference type="GO" id="GO:0000271">
    <property type="term" value="P:polysaccharide biosynthetic process"/>
    <property type="evidence" value="ECO:0007669"/>
    <property type="project" value="TreeGrafter"/>
</dbReference>
<dbReference type="EMBL" id="CP060204">
    <property type="protein sequence ID" value="QNH53451.1"/>
    <property type="molecule type" value="Genomic_DNA"/>
</dbReference>
<name>A0A7G7VH58_9FIRM</name>
<evidence type="ECO:0000256" key="1">
    <source>
        <dbReference type="RuleBase" id="RU004508"/>
    </source>
</evidence>
<dbReference type="Gene3D" id="3.40.640.10">
    <property type="entry name" value="Type I PLP-dependent aspartate aminotransferase-like (Major domain)"/>
    <property type="match status" value="1"/>
</dbReference>
<dbReference type="PANTHER" id="PTHR30244">
    <property type="entry name" value="TRANSAMINASE"/>
    <property type="match status" value="1"/>
</dbReference>
<dbReference type="InterPro" id="IPR015422">
    <property type="entry name" value="PyrdxlP-dep_Trfase_small"/>
</dbReference>
<sequence length="405" mass="45136">MGELKNPSKYLGNELKYLSKVLEGTAWSATTGSLVHGLEAAFAEKIGVRYGVAANSGTSTLHMALEAVGVEPGDEVISPALTVIMDTTATIHANAVPVYCDVDEHTFLMDPADFERKITPKTKAVIVVSLYGASPDYDRILSIARKHNIAVIEDNAQAVLSTYHGKTLGTFGDLASFSFENSKHISCGEGGMIITDSEIYAKIARKLGGHGFKNLEADEGRVRYTNKEMFQNPMYKRHDALGWNYRMPEFTAAVALAQLERVEELVTLRQKTAEIFMDVMSECDYMIPQGNLPDTVNSYYALGVLYEGEDAIGIPWAELRKTYVEMGGDGFYGAWSVPYLEPVMAERTFVKRMPQIYGGISYEQGLCPVAERIQPKIMQFKTNYRDLELAKEKAEVLRRLIRKYR</sequence>
<gene>
    <name evidence="2" type="ORF">H1B31_05890</name>
</gene>
<dbReference type="RefSeq" id="WP_185979662.1">
    <property type="nucleotide sequence ID" value="NZ_CP060204.1"/>
</dbReference>
<proteinExistence type="inferred from homology"/>
<dbReference type="KEGG" id="stim:H1B31_05890"/>
<protein>
    <submittedName>
        <fullName evidence="2">DegT/DnrJ/EryC1/StrS family aminotransferase</fullName>
    </submittedName>
</protein>
<dbReference type="GO" id="GO:0030170">
    <property type="term" value="F:pyridoxal phosphate binding"/>
    <property type="evidence" value="ECO:0007669"/>
    <property type="project" value="TreeGrafter"/>
</dbReference>
<keyword evidence="1" id="KW-0663">Pyridoxal phosphate</keyword>